<dbReference type="GO" id="GO:0019005">
    <property type="term" value="C:SCF ubiquitin ligase complex"/>
    <property type="evidence" value="ECO:0007669"/>
    <property type="project" value="TreeGrafter"/>
</dbReference>
<dbReference type="EMBL" id="KZ451917">
    <property type="protein sequence ID" value="PKA62385.1"/>
    <property type="molecule type" value="Genomic_DNA"/>
</dbReference>
<evidence type="ECO:0000313" key="2">
    <source>
        <dbReference type="Proteomes" id="UP000236161"/>
    </source>
</evidence>
<name>A0A2I0B3M3_9ASPA</name>
<dbReference type="AlphaFoldDB" id="A0A2I0B3M3"/>
<accession>A0A2I0B3M3</accession>
<protein>
    <submittedName>
        <fullName evidence="1">BTB/POZ domain-containing protein FBL11</fullName>
    </submittedName>
</protein>
<dbReference type="Gene3D" id="3.80.10.10">
    <property type="entry name" value="Ribonuclease Inhibitor"/>
    <property type="match status" value="2"/>
</dbReference>
<dbReference type="Proteomes" id="UP000236161">
    <property type="component" value="Unassembled WGS sequence"/>
</dbReference>
<keyword evidence="2" id="KW-1185">Reference proteome</keyword>
<dbReference type="STRING" id="1088818.A0A2I0B3M3"/>
<dbReference type="SUPFAM" id="SSF52047">
    <property type="entry name" value="RNI-like"/>
    <property type="match status" value="2"/>
</dbReference>
<reference evidence="1 2" key="1">
    <citation type="journal article" date="2017" name="Nature">
        <title>The Apostasia genome and the evolution of orchids.</title>
        <authorList>
            <person name="Zhang G.Q."/>
            <person name="Liu K.W."/>
            <person name="Li Z."/>
            <person name="Lohaus R."/>
            <person name="Hsiao Y.Y."/>
            <person name="Niu S.C."/>
            <person name="Wang J.Y."/>
            <person name="Lin Y.C."/>
            <person name="Xu Q."/>
            <person name="Chen L.J."/>
            <person name="Yoshida K."/>
            <person name="Fujiwara S."/>
            <person name="Wang Z.W."/>
            <person name="Zhang Y.Q."/>
            <person name="Mitsuda N."/>
            <person name="Wang M."/>
            <person name="Liu G.H."/>
            <person name="Pecoraro L."/>
            <person name="Huang H.X."/>
            <person name="Xiao X.J."/>
            <person name="Lin M."/>
            <person name="Wu X.Y."/>
            <person name="Wu W.L."/>
            <person name="Chen Y.Y."/>
            <person name="Chang S.B."/>
            <person name="Sakamoto S."/>
            <person name="Ohme-Takagi M."/>
            <person name="Yagi M."/>
            <person name="Zeng S.J."/>
            <person name="Shen C.Y."/>
            <person name="Yeh C.M."/>
            <person name="Luo Y.B."/>
            <person name="Tsai W.C."/>
            <person name="Van de Peer Y."/>
            <person name="Liu Z.J."/>
        </authorList>
    </citation>
    <scope>NUCLEOTIDE SEQUENCE [LARGE SCALE GENOMIC DNA]</scope>
    <source>
        <strain evidence="2">cv. Shenzhen</strain>
        <tissue evidence="1">Stem</tissue>
    </source>
</reference>
<sequence>MQLCEALLAWLSHNVNLGEYPPVNAMNNYFGILKKVRMSLLPLGFATGKKRFFPNFADEIIQAILFVMHDLRSNLLLAIKEDASSKNLNIRLTEYSEDNVFNIEMELTLSIENIVCSLIKLDHDSHHHAKVISKDFSMLSFDAVLEVDISKCPKLHFAAIVAWLLAAFPSLRILKASYCLKFEYENLCYLLRKCPLIEEIDLTVEITPVIPSIVSVLSECTEEFRLSDRNNTSKDDSIFPNIEEFFLQKHVLANISSLILEGRNDMNDLELLKLSSLSPSLSNLNIKGCTLLSDLGISNLLVKCRNIQSLIVSYTAFGRNSILTLFSSNLICDGFGGTHSNSASMVLGLQQLQIDGCVDRNLLVQLLSQTSVIRILSLKETAVDDAALYKLTSKSLETIDVSDTLVSMEALHYVMKRNPNIRCLRATGCRNLHYYGRDVSICTRGVGIENFLDLLSKRCNLEELALGWGFISPPLEKLKPAFSKLKAISLGIGAVMDQDLLRLIPKTCPLLESVVLRFQVISDDIIRSILESLKNLQALCLYCCLGDSTSSSFCIKKQNLRILKLYWVTPWMTNNDLAILAQNCSSIVELSLSDSQEIISSGWPGLSSINLEECGKLTSKRGSGFFSCIAIEELLLRHNVLDSAVRLTLEEDNALRGCGLAPNFITEAASKVTDSAIQQIEYIFLQIGSQILLQLPLLRKLSLDLCDASEGGFNSPSLDEKFSLSTVKICRCKAQKCGFELEGLRASKPVHKETIVLEWTSKELRTTVIECHFGDYGKGYAKAVDDMYLREVLRT</sequence>
<dbReference type="OrthoDB" id="775260at2759"/>
<dbReference type="InterPro" id="IPR032675">
    <property type="entry name" value="LRR_dom_sf"/>
</dbReference>
<gene>
    <name evidence="1" type="primary">FBL11</name>
    <name evidence="1" type="ORF">AXF42_Ash009271</name>
</gene>
<evidence type="ECO:0000313" key="1">
    <source>
        <dbReference type="EMBL" id="PKA62385.1"/>
    </source>
</evidence>
<proteinExistence type="predicted"/>
<organism evidence="1 2">
    <name type="scientific">Apostasia shenzhenica</name>
    <dbReference type="NCBI Taxonomy" id="1088818"/>
    <lineage>
        <taxon>Eukaryota</taxon>
        <taxon>Viridiplantae</taxon>
        <taxon>Streptophyta</taxon>
        <taxon>Embryophyta</taxon>
        <taxon>Tracheophyta</taxon>
        <taxon>Spermatophyta</taxon>
        <taxon>Magnoliopsida</taxon>
        <taxon>Liliopsida</taxon>
        <taxon>Asparagales</taxon>
        <taxon>Orchidaceae</taxon>
        <taxon>Apostasioideae</taxon>
        <taxon>Apostasia</taxon>
    </lineage>
</organism>
<dbReference type="PANTHER" id="PTHR13318">
    <property type="entry name" value="PARTNER OF PAIRED, ISOFORM B-RELATED"/>
    <property type="match status" value="1"/>
</dbReference>
<dbReference type="GO" id="GO:0031146">
    <property type="term" value="P:SCF-dependent proteasomal ubiquitin-dependent protein catabolic process"/>
    <property type="evidence" value="ECO:0007669"/>
    <property type="project" value="TreeGrafter"/>
</dbReference>